<evidence type="ECO:0000313" key="2">
    <source>
        <dbReference type="Proteomes" id="UP001059596"/>
    </source>
</evidence>
<reference evidence="1" key="1">
    <citation type="journal article" date="2023" name="Genome Biol. Evol.">
        <title>Long-read-based Genome Assembly of Drosophila gunungcola Reveals Fewer Chemosensory Genes in Flower-breeding Species.</title>
        <authorList>
            <person name="Negi A."/>
            <person name="Liao B.Y."/>
            <person name="Yeh S.D."/>
        </authorList>
    </citation>
    <scope>NUCLEOTIDE SEQUENCE</scope>
    <source>
        <strain evidence="1">Sukarami</strain>
    </source>
</reference>
<dbReference type="EMBL" id="JAMKOV010000001">
    <property type="protein sequence ID" value="KAI8043869.1"/>
    <property type="molecule type" value="Genomic_DNA"/>
</dbReference>
<gene>
    <name evidence="1" type="ORF">M5D96_000012</name>
</gene>
<accession>A0A9P9YVE4</accession>
<name>A0A9P9YVE4_9MUSC</name>
<keyword evidence="2" id="KW-1185">Reference proteome</keyword>
<dbReference type="AlphaFoldDB" id="A0A9P9YVE4"/>
<protein>
    <submittedName>
        <fullName evidence="1">Uncharacterized protein</fullName>
    </submittedName>
</protein>
<feature type="non-terminal residue" evidence="1">
    <location>
        <position position="46"/>
    </location>
</feature>
<organism evidence="1 2">
    <name type="scientific">Drosophila gunungcola</name>
    <name type="common">fruit fly</name>
    <dbReference type="NCBI Taxonomy" id="103775"/>
    <lineage>
        <taxon>Eukaryota</taxon>
        <taxon>Metazoa</taxon>
        <taxon>Ecdysozoa</taxon>
        <taxon>Arthropoda</taxon>
        <taxon>Hexapoda</taxon>
        <taxon>Insecta</taxon>
        <taxon>Pterygota</taxon>
        <taxon>Neoptera</taxon>
        <taxon>Endopterygota</taxon>
        <taxon>Diptera</taxon>
        <taxon>Brachycera</taxon>
        <taxon>Muscomorpha</taxon>
        <taxon>Ephydroidea</taxon>
        <taxon>Drosophilidae</taxon>
        <taxon>Drosophila</taxon>
        <taxon>Sophophora</taxon>
    </lineage>
</organism>
<comment type="caution">
    <text evidence="1">The sequence shown here is derived from an EMBL/GenBank/DDBJ whole genome shotgun (WGS) entry which is preliminary data.</text>
</comment>
<proteinExistence type="predicted"/>
<sequence length="46" mass="5201">MNTAGTRGKIKERFGFFIGKERKSNLMHADGHQNYLEDCATTIAQN</sequence>
<evidence type="ECO:0000313" key="1">
    <source>
        <dbReference type="EMBL" id="KAI8043869.1"/>
    </source>
</evidence>
<dbReference type="Proteomes" id="UP001059596">
    <property type="component" value="Chromosome 3R"/>
</dbReference>